<feature type="binding site" description="axial binding residue" evidence="9">
    <location>
        <position position="35"/>
    </location>
    <ligand>
        <name>heme c</name>
        <dbReference type="ChEBI" id="CHEBI:61717"/>
        <label>1</label>
    </ligand>
    <ligandPart>
        <name>Fe</name>
        <dbReference type="ChEBI" id="CHEBI:18248"/>
    </ligandPart>
</feature>
<dbReference type="PANTHER" id="PTHR33751:SF9">
    <property type="entry name" value="CYTOCHROME C4"/>
    <property type="match status" value="1"/>
</dbReference>
<dbReference type="PIRSF" id="PIRSF000005">
    <property type="entry name" value="Cytochrome_c4"/>
    <property type="match status" value="1"/>
</dbReference>
<keyword evidence="2" id="KW-0813">Transport</keyword>
<dbReference type="Gene3D" id="1.10.760.10">
    <property type="entry name" value="Cytochrome c-like domain"/>
    <property type="match status" value="2"/>
</dbReference>
<evidence type="ECO:0000256" key="7">
    <source>
        <dbReference type="ARBA" id="ARBA00023004"/>
    </source>
</evidence>
<dbReference type="OrthoDB" id="9796421at2"/>
<dbReference type="HOGENOM" id="CLU_076280_2_1_6"/>
<evidence type="ECO:0000313" key="11">
    <source>
        <dbReference type="EMBL" id="EGW23413.1"/>
    </source>
</evidence>
<keyword evidence="6" id="KW-0249">Electron transport</keyword>
<evidence type="ECO:0000256" key="5">
    <source>
        <dbReference type="ARBA" id="ARBA00022764"/>
    </source>
</evidence>
<accession>G3IXK4</accession>
<dbReference type="PANTHER" id="PTHR33751">
    <property type="entry name" value="CBB3-TYPE CYTOCHROME C OXIDASE SUBUNIT FIXP"/>
    <property type="match status" value="1"/>
</dbReference>
<evidence type="ECO:0000256" key="3">
    <source>
        <dbReference type="ARBA" id="ARBA00022617"/>
    </source>
</evidence>
<dbReference type="InterPro" id="IPR024167">
    <property type="entry name" value="Cytochrome_c4-like"/>
</dbReference>
<keyword evidence="3 8" id="KW-0349">Heme</keyword>
<dbReference type="Proteomes" id="UP000004664">
    <property type="component" value="Unassembled WGS sequence"/>
</dbReference>
<dbReference type="InterPro" id="IPR008168">
    <property type="entry name" value="Cyt_C_IC"/>
</dbReference>
<feature type="binding site" description="covalent" evidence="8">
    <location>
        <position position="126"/>
    </location>
    <ligand>
        <name>heme c</name>
        <dbReference type="ChEBI" id="CHEBI:61717"/>
        <label>2</label>
    </ligand>
</feature>
<evidence type="ECO:0000256" key="2">
    <source>
        <dbReference type="ARBA" id="ARBA00022448"/>
    </source>
</evidence>
<name>G3IXK4_METTV</name>
<keyword evidence="5" id="KW-0574">Periplasm</keyword>
<gene>
    <name evidence="11" type="ORF">Mettu_2264</name>
</gene>
<dbReference type="InterPro" id="IPR050597">
    <property type="entry name" value="Cytochrome_c_Oxidase_Subunit"/>
</dbReference>
<dbReference type="STRING" id="697282.Mettu_2264"/>
<feature type="binding site" description="covalent" evidence="8">
    <location>
        <position position="31"/>
    </location>
    <ligand>
        <name>heme c</name>
        <dbReference type="ChEBI" id="CHEBI:61717"/>
        <label>1</label>
    </ligand>
</feature>
<dbReference type="Pfam" id="PF00034">
    <property type="entry name" value="Cytochrom_C"/>
    <property type="match status" value="1"/>
</dbReference>
<evidence type="ECO:0000256" key="8">
    <source>
        <dbReference type="PIRSR" id="PIRSR000005-1"/>
    </source>
</evidence>
<feature type="binding site" description="axial binding residue" evidence="9">
    <location>
        <position position="74"/>
    </location>
    <ligand>
        <name>heme c</name>
        <dbReference type="ChEBI" id="CHEBI:61717"/>
        <label>1</label>
    </ligand>
    <ligandPart>
        <name>Fe</name>
        <dbReference type="ChEBI" id="CHEBI:18248"/>
    </ligandPart>
</feature>
<dbReference type="GO" id="GO:0005506">
    <property type="term" value="F:iron ion binding"/>
    <property type="evidence" value="ECO:0007669"/>
    <property type="project" value="InterPro"/>
</dbReference>
<dbReference type="GO" id="GO:0020037">
    <property type="term" value="F:heme binding"/>
    <property type="evidence" value="ECO:0007669"/>
    <property type="project" value="InterPro"/>
</dbReference>
<reference evidence="11 12" key="1">
    <citation type="submission" date="2011-06" db="EMBL/GenBank/DDBJ databases">
        <title>Genomic sequence of Methylobacter tundripaludum SV96.</title>
        <authorList>
            <consortium name="US DOE Joint Genome Institute"/>
            <person name="Lucas S."/>
            <person name="Han J."/>
            <person name="Lapidus A."/>
            <person name="Cheng J.-F."/>
            <person name="Goodwin L."/>
            <person name="Pitluck S."/>
            <person name="Held B."/>
            <person name="Detter J.C."/>
            <person name="Han C."/>
            <person name="Tapia R."/>
            <person name="Land M."/>
            <person name="Hauser L."/>
            <person name="Kyrpides N."/>
            <person name="Ivanova N."/>
            <person name="Ovchinnikova G."/>
            <person name="Pagani I."/>
            <person name="Klotz M.G."/>
            <person name="Dispirito A.A."/>
            <person name="Murrell J.C."/>
            <person name="Dunfield P."/>
            <person name="Kalyuzhnaya M.G."/>
            <person name="Svenning M."/>
            <person name="Trotsenko Y.A."/>
            <person name="Stein L.Y."/>
            <person name="Woyke T."/>
        </authorList>
    </citation>
    <scope>NUCLEOTIDE SEQUENCE [LARGE SCALE GENOMIC DNA]</scope>
    <source>
        <strain evidence="12">ATCC BAA-1195 / DSM 17260 / SV96</strain>
    </source>
</reference>
<dbReference type="SUPFAM" id="SSF46626">
    <property type="entry name" value="Cytochrome c"/>
    <property type="match status" value="2"/>
</dbReference>
<dbReference type="InterPro" id="IPR036909">
    <property type="entry name" value="Cyt_c-like_dom_sf"/>
</dbReference>
<feature type="domain" description="Cytochrome c" evidence="10">
    <location>
        <begin position="105"/>
        <end position="197"/>
    </location>
</feature>
<evidence type="ECO:0000313" key="12">
    <source>
        <dbReference type="Proteomes" id="UP000004664"/>
    </source>
</evidence>
<evidence type="ECO:0000256" key="6">
    <source>
        <dbReference type="ARBA" id="ARBA00022982"/>
    </source>
</evidence>
<evidence type="ECO:0000256" key="4">
    <source>
        <dbReference type="ARBA" id="ARBA00022723"/>
    </source>
</evidence>
<evidence type="ECO:0000256" key="1">
    <source>
        <dbReference type="ARBA" id="ARBA00004418"/>
    </source>
</evidence>
<evidence type="ECO:0000256" key="9">
    <source>
        <dbReference type="PIRSR" id="PIRSR000005-2"/>
    </source>
</evidence>
<dbReference type="InterPro" id="IPR009056">
    <property type="entry name" value="Cyt_c-like_dom"/>
</dbReference>
<feature type="domain" description="Cytochrome c" evidence="10">
    <location>
        <begin position="1"/>
        <end position="97"/>
    </location>
</feature>
<dbReference type="GO" id="GO:0042597">
    <property type="term" value="C:periplasmic space"/>
    <property type="evidence" value="ECO:0007669"/>
    <property type="project" value="UniProtKB-SubCell"/>
</dbReference>
<dbReference type="AlphaFoldDB" id="G3IXK4"/>
<dbReference type="PRINTS" id="PR00605">
    <property type="entry name" value="CYTCHROMECIC"/>
</dbReference>
<dbReference type="EMBL" id="JH109152">
    <property type="protein sequence ID" value="EGW23413.1"/>
    <property type="molecule type" value="Genomic_DNA"/>
</dbReference>
<keyword evidence="4 9" id="KW-0479">Metal-binding</keyword>
<feature type="binding site" description="axial binding residue" evidence="9">
    <location>
        <position position="130"/>
    </location>
    <ligand>
        <name>heme c</name>
        <dbReference type="ChEBI" id="CHEBI:61717"/>
        <label>2</label>
    </ligand>
    <ligandPart>
        <name>Fe</name>
        <dbReference type="ChEBI" id="CHEBI:18248"/>
    </ligandPart>
</feature>
<sequence length="197" mass="20685">MAAEEGAEIVGQRIGSGNPVIGKEKAEAGRCRECHGADGNSSDAKIPNHAGQYAAYLVKQLSDFQSGARRHEIMTIMAEDLSAADMADIGAYFASREIMQGDGAGANALGRNLFDNGDQGRDIPACASCHGTRGKGGIAGNVIYPVIGGQRKIYLRSQLVGWKLGDRKNSPGGVMNKIAESLSDDEIEALADYISGL</sequence>
<feature type="binding site" description="axial binding residue" evidence="9">
    <location>
        <position position="175"/>
    </location>
    <ligand>
        <name>heme c</name>
        <dbReference type="ChEBI" id="CHEBI:61717"/>
        <label>2</label>
    </ligand>
    <ligandPart>
        <name>Fe</name>
        <dbReference type="ChEBI" id="CHEBI:18248"/>
    </ligandPart>
</feature>
<organism evidence="11 12">
    <name type="scientific">Methylobacter tundripaludum (strain ATCC BAA-1195 / DSM 17260 / SV96)</name>
    <dbReference type="NCBI Taxonomy" id="697282"/>
    <lineage>
        <taxon>Bacteria</taxon>
        <taxon>Pseudomonadati</taxon>
        <taxon>Pseudomonadota</taxon>
        <taxon>Gammaproteobacteria</taxon>
        <taxon>Methylococcales</taxon>
        <taxon>Methylococcaceae</taxon>
        <taxon>Methylobacter</taxon>
    </lineage>
</organism>
<feature type="binding site" description="covalent" evidence="8">
    <location>
        <position position="34"/>
    </location>
    <ligand>
        <name>heme c</name>
        <dbReference type="ChEBI" id="CHEBI:61717"/>
        <label>1</label>
    </ligand>
</feature>
<dbReference type="eggNOG" id="COG2863">
    <property type="taxonomic scope" value="Bacteria"/>
</dbReference>
<dbReference type="GO" id="GO:0009055">
    <property type="term" value="F:electron transfer activity"/>
    <property type="evidence" value="ECO:0007669"/>
    <property type="project" value="InterPro"/>
</dbReference>
<dbReference type="RefSeq" id="WP_006891604.1">
    <property type="nucleotide sequence ID" value="NZ_JH109152.1"/>
</dbReference>
<evidence type="ECO:0000259" key="10">
    <source>
        <dbReference type="PROSITE" id="PS51007"/>
    </source>
</evidence>
<protein>
    <submittedName>
        <fullName evidence="11">Putative cytochrome c4</fullName>
    </submittedName>
</protein>
<keyword evidence="12" id="KW-1185">Reference proteome</keyword>
<keyword evidence="7 9" id="KW-0408">Iron</keyword>
<proteinExistence type="predicted"/>
<dbReference type="PROSITE" id="PS51007">
    <property type="entry name" value="CYTC"/>
    <property type="match status" value="2"/>
</dbReference>
<feature type="binding site" description="covalent" evidence="8">
    <location>
        <position position="129"/>
    </location>
    <ligand>
        <name>heme c</name>
        <dbReference type="ChEBI" id="CHEBI:61717"/>
        <label>2</label>
    </ligand>
</feature>
<comment type="subcellular location">
    <subcellularLocation>
        <location evidence="1">Periplasm</location>
    </subcellularLocation>
</comment>
<comment type="PTM">
    <text evidence="8">Binds 2 heme c groups covalently per subunit.</text>
</comment>